<dbReference type="EMBL" id="JAUOPB010000015">
    <property type="protein sequence ID" value="MDO6424550.1"/>
    <property type="molecule type" value="Genomic_DNA"/>
</dbReference>
<evidence type="ECO:0000313" key="1">
    <source>
        <dbReference type="EMBL" id="MDO6424550.1"/>
    </source>
</evidence>
<gene>
    <name evidence="1" type="ORF">Q4521_18830</name>
</gene>
<name>A0AAW7XBF2_9GAMM</name>
<proteinExistence type="predicted"/>
<comment type="caution">
    <text evidence="1">The sequence shown here is derived from an EMBL/GenBank/DDBJ whole genome shotgun (WGS) entry which is preliminary data.</text>
</comment>
<dbReference type="Proteomes" id="UP001169760">
    <property type="component" value="Unassembled WGS sequence"/>
</dbReference>
<dbReference type="RefSeq" id="WP_216064763.1">
    <property type="nucleotide sequence ID" value="NZ_CP123764.1"/>
</dbReference>
<dbReference type="AlphaFoldDB" id="A0AAW7XBF2"/>
<organism evidence="1 2">
    <name type="scientific">Saccharophagus degradans</name>
    <dbReference type="NCBI Taxonomy" id="86304"/>
    <lineage>
        <taxon>Bacteria</taxon>
        <taxon>Pseudomonadati</taxon>
        <taxon>Pseudomonadota</taxon>
        <taxon>Gammaproteobacteria</taxon>
        <taxon>Cellvibrionales</taxon>
        <taxon>Cellvibrionaceae</taxon>
        <taxon>Saccharophagus</taxon>
    </lineage>
</organism>
<evidence type="ECO:0000313" key="2">
    <source>
        <dbReference type="Proteomes" id="UP001169760"/>
    </source>
</evidence>
<accession>A0AAW7XBF2</accession>
<evidence type="ECO:0008006" key="3">
    <source>
        <dbReference type="Google" id="ProtNLM"/>
    </source>
</evidence>
<protein>
    <recommendedName>
        <fullName evidence="3">DUF1795 domain-containing protein</fullName>
    </recommendedName>
</protein>
<sequence length="174" mass="19440">MLRLLGLCIFIAFSPLCWGEPIALADGLMLDAEVAQKHKLTIKMEKVDTFGGLETLVGRVNGRLAYFVSAVPIDQPARKSVLWQRLSAELKRNSDQKRYTLLREGTVASEHAFDVEYKVVDYTQAGTRKIQIYYLLDASKSSYWVTATTVVVPELHATLARTNLLVSLLRPASP</sequence>
<reference evidence="1" key="1">
    <citation type="submission" date="2023-07" db="EMBL/GenBank/DDBJ databases">
        <title>Genome content predicts the carbon catabolic preferences of heterotrophic bacteria.</title>
        <authorList>
            <person name="Gralka M."/>
        </authorList>
    </citation>
    <scope>NUCLEOTIDE SEQUENCE</scope>
    <source>
        <strain evidence="1">I3M17_2</strain>
    </source>
</reference>